<reference evidence="3 4" key="1">
    <citation type="journal article" date="2016" name="Nat. Commun.">
        <title>Thousands of microbial genomes shed light on interconnected biogeochemical processes in an aquifer system.</title>
        <authorList>
            <person name="Anantharaman K."/>
            <person name="Brown C.T."/>
            <person name="Hug L.A."/>
            <person name="Sharon I."/>
            <person name="Castelle C.J."/>
            <person name="Probst A.J."/>
            <person name="Thomas B.C."/>
            <person name="Singh A."/>
            <person name="Wilkins M.J."/>
            <person name="Karaoz U."/>
            <person name="Brodie E.L."/>
            <person name="Williams K.H."/>
            <person name="Hubbard S.S."/>
            <person name="Banfield J.F."/>
        </authorList>
    </citation>
    <scope>NUCLEOTIDE SEQUENCE [LARGE SCALE GENOMIC DNA]</scope>
</reference>
<dbReference type="Gene3D" id="3.40.50.2000">
    <property type="entry name" value="Glycogen Phosphorylase B"/>
    <property type="match status" value="2"/>
</dbReference>
<dbReference type="InterPro" id="IPR001296">
    <property type="entry name" value="Glyco_trans_1"/>
</dbReference>
<dbReference type="InterPro" id="IPR028098">
    <property type="entry name" value="Glyco_trans_4-like_N"/>
</dbReference>
<dbReference type="Pfam" id="PF00534">
    <property type="entry name" value="Glycos_transf_1"/>
    <property type="match status" value="1"/>
</dbReference>
<organism evidence="3 4">
    <name type="scientific">Candidatus Yanofskybacteria bacterium RIFCSPHIGHO2_02_FULL_39_10</name>
    <dbReference type="NCBI Taxonomy" id="1802674"/>
    <lineage>
        <taxon>Bacteria</taxon>
        <taxon>Candidatus Yanofskyibacteriota</taxon>
    </lineage>
</organism>
<feature type="domain" description="Glycosyl transferase family 1" evidence="1">
    <location>
        <begin position="211"/>
        <end position="382"/>
    </location>
</feature>
<accession>A0A1F8F6L0</accession>
<dbReference type="Pfam" id="PF13439">
    <property type="entry name" value="Glyco_transf_4"/>
    <property type="match status" value="1"/>
</dbReference>
<comment type="caution">
    <text evidence="3">The sequence shown here is derived from an EMBL/GenBank/DDBJ whole genome shotgun (WGS) entry which is preliminary data.</text>
</comment>
<gene>
    <name evidence="3" type="ORF">A3C61_03285</name>
</gene>
<dbReference type="AlphaFoldDB" id="A0A1F8F6L0"/>
<dbReference type="PANTHER" id="PTHR45947:SF3">
    <property type="entry name" value="SULFOQUINOVOSYL TRANSFERASE SQD2"/>
    <property type="match status" value="1"/>
</dbReference>
<evidence type="ECO:0000313" key="4">
    <source>
        <dbReference type="Proteomes" id="UP000178908"/>
    </source>
</evidence>
<dbReference type="PANTHER" id="PTHR45947">
    <property type="entry name" value="SULFOQUINOVOSYL TRANSFERASE SQD2"/>
    <property type="match status" value="1"/>
</dbReference>
<protein>
    <recommendedName>
        <fullName evidence="5">Glycosyl transferase family 1 domain-containing protein</fullName>
    </recommendedName>
</protein>
<evidence type="ECO:0008006" key="5">
    <source>
        <dbReference type="Google" id="ProtNLM"/>
    </source>
</evidence>
<dbReference type="GO" id="GO:0016757">
    <property type="term" value="F:glycosyltransferase activity"/>
    <property type="evidence" value="ECO:0007669"/>
    <property type="project" value="InterPro"/>
</dbReference>
<feature type="domain" description="Glycosyltransferase subfamily 4-like N-terminal" evidence="2">
    <location>
        <begin position="36"/>
        <end position="198"/>
    </location>
</feature>
<dbReference type="InterPro" id="IPR050194">
    <property type="entry name" value="Glycosyltransferase_grp1"/>
</dbReference>
<evidence type="ECO:0000259" key="2">
    <source>
        <dbReference type="Pfam" id="PF13439"/>
    </source>
</evidence>
<dbReference type="Proteomes" id="UP000178908">
    <property type="component" value="Unassembled WGS sequence"/>
</dbReference>
<dbReference type="EMBL" id="MGJO01000061">
    <property type="protein sequence ID" value="OGN07909.1"/>
    <property type="molecule type" value="Genomic_DNA"/>
</dbReference>
<dbReference type="CDD" id="cd03801">
    <property type="entry name" value="GT4_PimA-like"/>
    <property type="match status" value="1"/>
</dbReference>
<name>A0A1F8F6L0_9BACT</name>
<proteinExistence type="predicted"/>
<dbReference type="SUPFAM" id="SSF53756">
    <property type="entry name" value="UDP-Glycosyltransferase/glycogen phosphorylase"/>
    <property type="match status" value="1"/>
</dbReference>
<evidence type="ECO:0000259" key="1">
    <source>
        <dbReference type="Pfam" id="PF00534"/>
    </source>
</evidence>
<evidence type="ECO:0000313" key="3">
    <source>
        <dbReference type="EMBL" id="OGN07909.1"/>
    </source>
</evidence>
<sequence>MISGIIYGNIITLNPHVYKVFMQKILIFTTAFRPFIGGSELAIEETVKRLPEFFFEIITPKIKRGLPNEELGSKFRINRVGVGLLLDKLLFPVSGFLYSRKFLSASGGENVIVHAYQASHGAGAAWLAKIFYPKITFILTLQEGKNLKKQSSLINFFRKLIIWKADRATAISRYLENYLISARKGLPVSLIPNGVDIDNFSRQFSYGDMADLEKKLGIQPGDKVIISASRLMPKNGLELLIKALALIKEKNPSTVYKLILAGDTPPGEGQQKEKLELLVSEHNLRDNVIFAGSVNHKDLPLYLKISDVFVRPSRSEGLGSSFLEAMAAGVPIVGTRVGGIPDFLEDRKTGLFATLEPEDIAFKIRIILENDKLRGEIVENARALAMEKYNWDRVAVQFKELYESLIFKP</sequence>